<dbReference type="Proteomes" id="UP000028073">
    <property type="component" value="Unassembled WGS sequence"/>
</dbReference>
<feature type="domain" description="Metallo-beta-lactamase" evidence="1">
    <location>
        <begin position="84"/>
        <end position="296"/>
    </location>
</feature>
<dbReference type="Pfam" id="PF00753">
    <property type="entry name" value="Lactamase_B"/>
    <property type="match status" value="1"/>
</dbReference>
<comment type="caution">
    <text evidence="2">The sequence shown here is derived from an EMBL/GenBank/DDBJ whole genome shotgun (WGS) entry which is preliminary data.</text>
</comment>
<evidence type="ECO:0000313" key="2">
    <source>
        <dbReference type="EMBL" id="KEQ19697.1"/>
    </source>
</evidence>
<dbReference type="EMBL" id="JOKH01000001">
    <property type="protein sequence ID" value="KEQ19697.1"/>
    <property type="molecule type" value="Genomic_DNA"/>
</dbReference>
<dbReference type="InterPro" id="IPR029228">
    <property type="entry name" value="Alkyl_sulf_dimr"/>
</dbReference>
<dbReference type="AlphaFoldDB" id="A0A081NMM4"/>
<protein>
    <recommendedName>
        <fullName evidence="1">Metallo-beta-lactamase domain-containing protein</fullName>
    </recommendedName>
</protein>
<dbReference type="Pfam" id="PF14863">
    <property type="entry name" value="Alkyl_sulf_dimr"/>
    <property type="match status" value="1"/>
</dbReference>
<dbReference type="Gene3D" id="1.25.40.880">
    <property type="entry name" value="Alkyl sulfatase, dimerisation domain"/>
    <property type="match status" value="1"/>
</dbReference>
<dbReference type="OrthoDB" id="420651at2"/>
<dbReference type="PANTHER" id="PTHR43223">
    <property type="entry name" value="ALKYL/ARYL-SULFATASE"/>
    <property type="match status" value="1"/>
</dbReference>
<dbReference type="SUPFAM" id="SSF56281">
    <property type="entry name" value="Metallo-hydrolase/oxidoreductase"/>
    <property type="match status" value="1"/>
</dbReference>
<proteinExistence type="predicted"/>
<dbReference type="InterPro" id="IPR038536">
    <property type="entry name" value="Alkyl/aryl-sulf_dimr_sf"/>
</dbReference>
<evidence type="ECO:0000259" key="1">
    <source>
        <dbReference type="SMART" id="SM00849"/>
    </source>
</evidence>
<sequence>MSIPSSLKQISVVRSIGSRLLGSRLLGSWLLGLSLSVAASASTGTDVNLNTKDVRAGGTPVGDLIRVPIERVAITENVFYVSGLANVYLVNTPEGAVVIDTGFAHQAPKQMALLKEVLKGPVKYIFLPQGQQDDVGGISLIRDEDTQIIMTRSSAEYMVHRKRASQFLLPRYAELYSWTKELMKKSQQQAKKKDPFPYKPITPDVMVEDHEGYKFELGGVKFEVLALPGAEGINSAGLWMPEEKILFAGGGSVGPEIPMWPNLGTVRSDRNRILEEYIDTLNTMIKLEPEILLPGQDEPITDKKEIMSNLTLLRDAATYVYDEIWAGLSQGKDVYELMRDIQLPEEYSSLSQQHGRVEWTVRETVNQAGAWFQYKYTSELYPYRPTVVYQDLVELAGGVDNVISMAQKKLKEGDPIKAIHLVEVALEAEPDNKKVNETHVQVLQVLLKRAAETHKTFSEIAWLQSQIGKAKAKL</sequence>
<dbReference type="Gene3D" id="3.60.15.30">
    <property type="entry name" value="Metallo-beta-lactamase domain"/>
    <property type="match status" value="1"/>
</dbReference>
<dbReference type="GO" id="GO:0046983">
    <property type="term" value="F:protein dimerization activity"/>
    <property type="evidence" value="ECO:0007669"/>
    <property type="project" value="InterPro"/>
</dbReference>
<evidence type="ECO:0000313" key="3">
    <source>
        <dbReference type="Proteomes" id="UP000028073"/>
    </source>
</evidence>
<dbReference type="RefSeq" id="WP_034833687.1">
    <property type="nucleotide sequence ID" value="NZ_JOKH01000001.1"/>
</dbReference>
<dbReference type="eggNOG" id="COG2015">
    <property type="taxonomic scope" value="Bacteria"/>
</dbReference>
<dbReference type="InterPro" id="IPR001279">
    <property type="entry name" value="Metallo-B-lactamas"/>
</dbReference>
<name>A0A081NMM4_9GAMM</name>
<dbReference type="InterPro" id="IPR052195">
    <property type="entry name" value="Bact_Alkyl/Aryl-Sulfatase"/>
</dbReference>
<reference evidence="2 3" key="1">
    <citation type="submission" date="2014-06" db="EMBL/GenBank/DDBJ databases">
        <title>Whole Genome Sequences of Three Symbiotic Endozoicomonas Bacteria.</title>
        <authorList>
            <person name="Neave M.J."/>
            <person name="Apprill A."/>
            <person name="Voolstra C.R."/>
        </authorList>
    </citation>
    <scope>NUCLEOTIDE SEQUENCE [LARGE SCALE GENOMIC DNA]</scope>
    <source>
        <strain evidence="2 3">DSM 25634</strain>
    </source>
</reference>
<gene>
    <name evidence="2" type="ORF">GZ78_07410</name>
</gene>
<keyword evidence="3" id="KW-1185">Reference proteome</keyword>
<dbReference type="InterPro" id="IPR036866">
    <property type="entry name" value="RibonucZ/Hydroxyglut_hydro"/>
</dbReference>
<organism evidence="2 3">
    <name type="scientific">Endozoicomonas numazuensis</name>
    <dbReference type="NCBI Taxonomy" id="1137799"/>
    <lineage>
        <taxon>Bacteria</taxon>
        <taxon>Pseudomonadati</taxon>
        <taxon>Pseudomonadota</taxon>
        <taxon>Gammaproteobacteria</taxon>
        <taxon>Oceanospirillales</taxon>
        <taxon>Endozoicomonadaceae</taxon>
        <taxon>Endozoicomonas</taxon>
    </lineage>
</organism>
<dbReference type="STRING" id="1137799.GZ78_07410"/>
<dbReference type="SMART" id="SM00849">
    <property type="entry name" value="Lactamase_B"/>
    <property type="match status" value="1"/>
</dbReference>
<accession>A0A081NMM4</accession>
<dbReference type="PANTHER" id="PTHR43223:SF2">
    <property type="entry name" value="METALLO-BETA-LACTAMASE DOMAIN-CONTAINING PROTEIN"/>
    <property type="match status" value="1"/>
</dbReference>